<dbReference type="EMBL" id="JACHBK010000005">
    <property type="protein sequence ID" value="MBB5535851.1"/>
    <property type="molecule type" value="Genomic_DNA"/>
</dbReference>
<accession>A0A7W8X8N1</accession>
<feature type="compositionally biased region" description="Polar residues" evidence="1">
    <location>
        <begin position="1"/>
        <end position="15"/>
    </location>
</feature>
<keyword evidence="3" id="KW-1185">Reference proteome</keyword>
<evidence type="ECO:0000256" key="1">
    <source>
        <dbReference type="SAM" id="MobiDB-lite"/>
    </source>
</evidence>
<sequence>MIGHPNSLSPTSRKAPTSIPPRLS</sequence>
<evidence type="ECO:0000313" key="2">
    <source>
        <dbReference type="EMBL" id="MBB5535851.1"/>
    </source>
</evidence>
<proteinExistence type="predicted"/>
<gene>
    <name evidence="2" type="ORF">GGD55_002555</name>
</gene>
<comment type="caution">
    <text evidence="2">The sequence shown here is derived from an EMBL/GenBank/DDBJ whole genome shotgun (WGS) entry which is preliminary data.</text>
</comment>
<reference evidence="2 3" key="1">
    <citation type="submission" date="2020-08" db="EMBL/GenBank/DDBJ databases">
        <title>Genomic Encyclopedia of Type Strains, Phase IV (KMG-V): Genome sequencing to study the core and pangenomes of soil and plant-associated prokaryotes.</title>
        <authorList>
            <person name="Whitman W."/>
        </authorList>
    </citation>
    <scope>NUCLEOTIDE SEQUENCE [LARGE SCALE GENOMIC DNA]</scope>
    <source>
        <strain evidence="2 3">SEMIA 4084</strain>
    </source>
</reference>
<protein>
    <submittedName>
        <fullName evidence="2">Uncharacterized protein</fullName>
    </submittedName>
</protein>
<dbReference type="Proteomes" id="UP000585507">
    <property type="component" value="Unassembled WGS sequence"/>
</dbReference>
<name>A0A7W8X8N1_9HYPH</name>
<dbReference type="AlphaFoldDB" id="A0A7W8X8N1"/>
<evidence type="ECO:0000313" key="3">
    <source>
        <dbReference type="Proteomes" id="UP000585507"/>
    </source>
</evidence>
<feature type="region of interest" description="Disordered" evidence="1">
    <location>
        <begin position="1"/>
        <end position="24"/>
    </location>
</feature>
<organism evidence="2 3">
    <name type="scientific">Rhizobium giardinii</name>
    <dbReference type="NCBI Taxonomy" id="56731"/>
    <lineage>
        <taxon>Bacteria</taxon>
        <taxon>Pseudomonadati</taxon>
        <taxon>Pseudomonadota</taxon>
        <taxon>Alphaproteobacteria</taxon>
        <taxon>Hyphomicrobiales</taxon>
        <taxon>Rhizobiaceae</taxon>
        <taxon>Rhizobium/Agrobacterium group</taxon>
        <taxon>Rhizobium</taxon>
    </lineage>
</organism>